<dbReference type="InterPro" id="IPR017143">
    <property type="entry name" value="UCP037225"/>
</dbReference>
<dbReference type="RefSeq" id="WP_328984236.1">
    <property type="nucleotide sequence ID" value="NZ_CP121472.1"/>
</dbReference>
<accession>A0ABZ0SDD9</accession>
<gene>
    <name evidence="1" type="ORF">Thiowin_03545</name>
</gene>
<protein>
    <recommendedName>
        <fullName evidence="3">CPXCG motif-containing cysteine-rich protein</fullName>
    </recommendedName>
</protein>
<evidence type="ECO:0000313" key="2">
    <source>
        <dbReference type="Proteomes" id="UP001432180"/>
    </source>
</evidence>
<proteinExistence type="predicted"/>
<dbReference type="InterPro" id="IPR025990">
    <property type="entry name" value="zinc_ribbon_bacterial"/>
</dbReference>
<keyword evidence="2" id="KW-1185">Reference proteome</keyword>
<evidence type="ECO:0008006" key="3">
    <source>
        <dbReference type="Google" id="ProtNLM"/>
    </source>
</evidence>
<sequence length="61" mass="7064">MLEQTTVQCPYCGETLITEVDGWTSHRYIEDCPVCCRPIEFEATIDQLGELERLVARRDDD</sequence>
<dbReference type="PIRSF" id="PIRSF037225">
    <property type="entry name" value="UCP037225"/>
    <property type="match status" value="1"/>
</dbReference>
<evidence type="ECO:0000313" key="1">
    <source>
        <dbReference type="EMBL" id="WPL18472.1"/>
    </source>
</evidence>
<organism evidence="1 2">
    <name type="scientific">Thiorhodovibrio winogradskyi</name>
    <dbReference type="NCBI Taxonomy" id="77007"/>
    <lineage>
        <taxon>Bacteria</taxon>
        <taxon>Pseudomonadati</taxon>
        <taxon>Pseudomonadota</taxon>
        <taxon>Gammaproteobacteria</taxon>
        <taxon>Chromatiales</taxon>
        <taxon>Chromatiaceae</taxon>
        <taxon>Thiorhodovibrio</taxon>
    </lineage>
</organism>
<dbReference type="Proteomes" id="UP001432180">
    <property type="component" value="Chromosome"/>
</dbReference>
<reference evidence="1 2" key="1">
    <citation type="journal article" date="2023" name="Microorganisms">
        <title>Thiorhodovibrio frisius and Trv. litoralis spp. nov., Two Novel Members from a Clade of Fastidious Purple Sulfur Bacteria That Exhibit Unique Red-Shifted Light-Harvesting Capabilities.</title>
        <authorList>
            <person name="Methner A."/>
            <person name="Kuzyk S.B."/>
            <person name="Petersen J."/>
            <person name="Bauer S."/>
            <person name="Brinkmann H."/>
            <person name="Sichau K."/>
            <person name="Wanner G."/>
            <person name="Wolf J."/>
            <person name="Neumann-Schaal M."/>
            <person name="Henke P."/>
            <person name="Tank M."/>
            <person name="Sproer C."/>
            <person name="Bunk B."/>
            <person name="Overmann J."/>
        </authorList>
    </citation>
    <scope>NUCLEOTIDE SEQUENCE [LARGE SCALE GENOMIC DNA]</scope>
    <source>
        <strain evidence="1 2">DSM 6702</strain>
    </source>
</reference>
<dbReference type="EMBL" id="CP121472">
    <property type="protein sequence ID" value="WPL18472.1"/>
    <property type="molecule type" value="Genomic_DNA"/>
</dbReference>
<name>A0ABZ0SDD9_9GAMM</name>
<dbReference type="Pfam" id="PF14255">
    <property type="entry name" value="Zn_ribbon_21"/>
    <property type="match status" value="1"/>
</dbReference>